<keyword evidence="2" id="KW-0472">Membrane</keyword>
<organism evidence="4 5">
    <name type="scientific">Parathielavia appendiculata</name>
    <dbReference type="NCBI Taxonomy" id="2587402"/>
    <lineage>
        <taxon>Eukaryota</taxon>
        <taxon>Fungi</taxon>
        <taxon>Dikarya</taxon>
        <taxon>Ascomycota</taxon>
        <taxon>Pezizomycotina</taxon>
        <taxon>Sordariomycetes</taxon>
        <taxon>Sordariomycetidae</taxon>
        <taxon>Sordariales</taxon>
        <taxon>Chaetomiaceae</taxon>
        <taxon>Parathielavia</taxon>
    </lineage>
</organism>
<accession>A0AAN6TYE6</accession>
<feature type="chain" id="PRO_5042940819" evidence="3">
    <location>
        <begin position="23"/>
        <end position="185"/>
    </location>
</feature>
<protein>
    <submittedName>
        <fullName evidence="4">Uncharacterized protein</fullName>
    </submittedName>
</protein>
<reference evidence="4" key="1">
    <citation type="journal article" date="2023" name="Mol. Phylogenet. Evol.">
        <title>Genome-scale phylogeny and comparative genomics of the fungal order Sordariales.</title>
        <authorList>
            <person name="Hensen N."/>
            <person name="Bonometti L."/>
            <person name="Westerberg I."/>
            <person name="Brannstrom I.O."/>
            <person name="Guillou S."/>
            <person name="Cros-Aarteil S."/>
            <person name="Calhoun S."/>
            <person name="Haridas S."/>
            <person name="Kuo A."/>
            <person name="Mondo S."/>
            <person name="Pangilinan J."/>
            <person name="Riley R."/>
            <person name="LaButti K."/>
            <person name="Andreopoulos B."/>
            <person name="Lipzen A."/>
            <person name="Chen C."/>
            <person name="Yan M."/>
            <person name="Daum C."/>
            <person name="Ng V."/>
            <person name="Clum A."/>
            <person name="Steindorff A."/>
            <person name="Ohm R.A."/>
            <person name="Martin F."/>
            <person name="Silar P."/>
            <person name="Natvig D.O."/>
            <person name="Lalanne C."/>
            <person name="Gautier V."/>
            <person name="Ament-Velasquez S.L."/>
            <person name="Kruys A."/>
            <person name="Hutchinson M.I."/>
            <person name="Powell A.J."/>
            <person name="Barry K."/>
            <person name="Miller A.N."/>
            <person name="Grigoriev I.V."/>
            <person name="Debuchy R."/>
            <person name="Gladieux P."/>
            <person name="Hiltunen Thoren M."/>
            <person name="Johannesson H."/>
        </authorList>
    </citation>
    <scope>NUCLEOTIDE SEQUENCE</scope>
    <source>
        <strain evidence="4">CBS 731.68</strain>
    </source>
</reference>
<dbReference type="AlphaFoldDB" id="A0AAN6TYE6"/>
<dbReference type="RefSeq" id="XP_062646798.1">
    <property type="nucleotide sequence ID" value="XM_062795619.1"/>
</dbReference>
<feature type="region of interest" description="Disordered" evidence="1">
    <location>
        <begin position="43"/>
        <end position="75"/>
    </location>
</feature>
<dbReference type="Proteomes" id="UP001302602">
    <property type="component" value="Unassembled WGS sequence"/>
</dbReference>
<sequence length="185" mass="20797">MHALTQASLWALHTLPLLLVAGEERRKDNELHAKGLCIWQREIPEGEDGGGDTETYQAESKEERDAWKPRNVASSGETKHIGPLPLSIQCFCFKTELSSTNVEYSAPRVSWDLPEGDTRPLVGKCRRQREDPSTVGDTDPNPYLLDSSSYGLGVIFCWYMVVFSIMVKWSADTTLRPRSRVRLSG</sequence>
<feature type="compositionally biased region" description="Basic and acidic residues" evidence="1">
    <location>
        <begin position="59"/>
        <end position="68"/>
    </location>
</feature>
<feature type="signal peptide" evidence="3">
    <location>
        <begin position="1"/>
        <end position="22"/>
    </location>
</feature>
<proteinExistence type="predicted"/>
<keyword evidence="3" id="KW-0732">Signal</keyword>
<dbReference type="GeneID" id="87832387"/>
<evidence type="ECO:0000313" key="4">
    <source>
        <dbReference type="EMBL" id="KAK4123027.1"/>
    </source>
</evidence>
<reference evidence="4" key="2">
    <citation type="submission" date="2023-05" db="EMBL/GenBank/DDBJ databases">
        <authorList>
            <consortium name="Lawrence Berkeley National Laboratory"/>
            <person name="Steindorff A."/>
            <person name="Hensen N."/>
            <person name="Bonometti L."/>
            <person name="Westerberg I."/>
            <person name="Brannstrom I.O."/>
            <person name="Guillou S."/>
            <person name="Cros-Aarteil S."/>
            <person name="Calhoun S."/>
            <person name="Haridas S."/>
            <person name="Kuo A."/>
            <person name="Mondo S."/>
            <person name="Pangilinan J."/>
            <person name="Riley R."/>
            <person name="Labutti K."/>
            <person name="Andreopoulos B."/>
            <person name="Lipzen A."/>
            <person name="Chen C."/>
            <person name="Yanf M."/>
            <person name="Daum C."/>
            <person name="Ng V."/>
            <person name="Clum A."/>
            <person name="Ohm R."/>
            <person name="Martin F."/>
            <person name="Silar P."/>
            <person name="Natvig D."/>
            <person name="Lalanne C."/>
            <person name="Gautier V."/>
            <person name="Ament-Velasquez S.L."/>
            <person name="Kruys A."/>
            <person name="Hutchinson M.I."/>
            <person name="Powell A.J."/>
            <person name="Barry K."/>
            <person name="Miller A.N."/>
            <person name="Grigoriev I.V."/>
            <person name="Debuchy R."/>
            <person name="Gladieux P."/>
            <person name="Thoren M.H."/>
            <person name="Johannesson H."/>
        </authorList>
    </citation>
    <scope>NUCLEOTIDE SEQUENCE</scope>
    <source>
        <strain evidence="4">CBS 731.68</strain>
    </source>
</reference>
<evidence type="ECO:0000256" key="1">
    <source>
        <dbReference type="SAM" id="MobiDB-lite"/>
    </source>
</evidence>
<evidence type="ECO:0000256" key="3">
    <source>
        <dbReference type="SAM" id="SignalP"/>
    </source>
</evidence>
<gene>
    <name evidence="4" type="ORF">N657DRAFT_672087</name>
</gene>
<evidence type="ECO:0000256" key="2">
    <source>
        <dbReference type="SAM" id="Phobius"/>
    </source>
</evidence>
<name>A0AAN6TYE6_9PEZI</name>
<evidence type="ECO:0000313" key="5">
    <source>
        <dbReference type="Proteomes" id="UP001302602"/>
    </source>
</evidence>
<dbReference type="EMBL" id="MU853229">
    <property type="protein sequence ID" value="KAK4123027.1"/>
    <property type="molecule type" value="Genomic_DNA"/>
</dbReference>
<keyword evidence="2" id="KW-0812">Transmembrane</keyword>
<keyword evidence="2" id="KW-1133">Transmembrane helix</keyword>
<feature type="transmembrane region" description="Helical" evidence="2">
    <location>
        <begin position="150"/>
        <end position="171"/>
    </location>
</feature>
<keyword evidence="5" id="KW-1185">Reference proteome</keyword>
<comment type="caution">
    <text evidence="4">The sequence shown here is derived from an EMBL/GenBank/DDBJ whole genome shotgun (WGS) entry which is preliminary data.</text>
</comment>